<feature type="domain" description="Integrase zinc-binding" evidence="3">
    <location>
        <begin position="344"/>
        <end position="387"/>
    </location>
</feature>
<reference evidence="4" key="1">
    <citation type="journal article" date="2023" name="Front. Mar. Sci.">
        <title>A new Merluccius polli reference genome to investigate the effects of global change in West African waters.</title>
        <authorList>
            <person name="Mateo J.L."/>
            <person name="Blanco-Fernandez C."/>
            <person name="Garcia-Vazquez E."/>
            <person name="Machado-Schiaffino G."/>
        </authorList>
    </citation>
    <scope>NUCLEOTIDE SEQUENCE</scope>
    <source>
        <strain evidence="4">C29</strain>
        <tissue evidence="4">Fin</tissue>
    </source>
</reference>
<gene>
    <name evidence="4" type="primary">POL_12</name>
    <name evidence="4" type="ORF">N1851_015742</name>
</gene>
<dbReference type="InterPro" id="IPR041588">
    <property type="entry name" value="Integrase_H2C2"/>
</dbReference>
<dbReference type="Proteomes" id="UP001174136">
    <property type="component" value="Unassembled WGS sequence"/>
</dbReference>
<dbReference type="Gene3D" id="3.30.70.270">
    <property type="match status" value="1"/>
</dbReference>
<dbReference type="PANTHER" id="PTHR37984:SF15">
    <property type="entry name" value="INTEGRASE CATALYTIC DOMAIN-CONTAINING PROTEIN"/>
    <property type="match status" value="1"/>
</dbReference>
<dbReference type="EMBL" id="JAOPHQ010002861">
    <property type="protein sequence ID" value="KAK0145362.1"/>
    <property type="molecule type" value="Genomic_DNA"/>
</dbReference>
<dbReference type="PANTHER" id="PTHR37984">
    <property type="entry name" value="PROTEIN CBG26694"/>
    <property type="match status" value="1"/>
</dbReference>
<dbReference type="InterPro" id="IPR043128">
    <property type="entry name" value="Rev_trsase/Diguanyl_cyclase"/>
</dbReference>
<sequence length="439" mass="49852">MVFYYQHFIPNLSSNAKPLFALTAGQKRRGKSVNDRKPQPAYHKLTAADWTKECGSAFEHMKAMLLDCVMLAHPDFDEPFILSTDASLDGLGAVLSQVPRGESKARPIAFASKTLSASQRKYPAHRLEFMALKWSVCEKFSHWLKAGVDTFDLKHLPGNKNVVADALSCDPFAKTIGERLLKEPYSTLTQEADELEEDSVQDVFRLSCQSQTLRLENHPLPRTGYDTAEIRALCQAHCAWNDTAESRALYLTQNIQQLSSGRDALPMFSAQELQLAQEQDPVISKVLPFVSARKRPSRRERHGADSKVLRLLKQWDRLEVHDGVLYRVLRDPVSKQRRSQYEFPQSLKDKALSGIHDLAGHQGQDRTLSLARQRFYWPDMEKDVRAHTGRLVDHMLSIIGLRSTYMSCVGNCDAREMCWHESRTSATQTGILLHYPERA</sequence>
<dbReference type="Gene3D" id="3.10.20.370">
    <property type="match status" value="1"/>
</dbReference>
<evidence type="ECO:0000259" key="2">
    <source>
        <dbReference type="Pfam" id="PF17919"/>
    </source>
</evidence>
<dbReference type="FunFam" id="1.10.340.70:FF:000001">
    <property type="entry name" value="Retrovirus-related Pol polyprotein from transposon gypsy-like Protein"/>
    <property type="match status" value="1"/>
</dbReference>
<dbReference type="AlphaFoldDB" id="A0AA47MRP9"/>
<feature type="domain" description="Reverse transcriptase/retrotransposon-derived protein RNase H-like" evidence="2">
    <location>
        <begin position="50"/>
        <end position="145"/>
    </location>
</feature>
<evidence type="ECO:0000256" key="1">
    <source>
        <dbReference type="ARBA" id="ARBA00039658"/>
    </source>
</evidence>
<dbReference type="Gene3D" id="1.10.340.70">
    <property type="match status" value="1"/>
</dbReference>
<protein>
    <recommendedName>
        <fullName evidence="1">Gypsy retrotransposon integrase-like protein 1</fullName>
    </recommendedName>
</protein>
<dbReference type="SUPFAM" id="SSF56672">
    <property type="entry name" value="DNA/RNA polymerases"/>
    <property type="match status" value="1"/>
</dbReference>
<evidence type="ECO:0000313" key="4">
    <source>
        <dbReference type="EMBL" id="KAK0145362.1"/>
    </source>
</evidence>
<dbReference type="InterPro" id="IPR043502">
    <property type="entry name" value="DNA/RNA_pol_sf"/>
</dbReference>
<name>A0AA47MRP9_MERPO</name>
<proteinExistence type="predicted"/>
<dbReference type="Pfam" id="PF17919">
    <property type="entry name" value="RT_RNaseH_2"/>
    <property type="match status" value="1"/>
</dbReference>
<accession>A0AA47MRP9</accession>
<evidence type="ECO:0000313" key="5">
    <source>
        <dbReference type="Proteomes" id="UP001174136"/>
    </source>
</evidence>
<dbReference type="InterPro" id="IPR041577">
    <property type="entry name" value="RT_RNaseH_2"/>
</dbReference>
<dbReference type="Pfam" id="PF17921">
    <property type="entry name" value="Integrase_H2C2"/>
    <property type="match status" value="1"/>
</dbReference>
<comment type="caution">
    <text evidence="4">The sequence shown here is derived from an EMBL/GenBank/DDBJ whole genome shotgun (WGS) entry which is preliminary data.</text>
</comment>
<keyword evidence="5" id="KW-1185">Reference proteome</keyword>
<organism evidence="4 5">
    <name type="scientific">Merluccius polli</name>
    <name type="common">Benguela hake</name>
    <name type="synonym">Merluccius cadenati</name>
    <dbReference type="NCBI Taxonomy" id="89951"/>
    <lineage>
        <taxon>Eukaryota</taxon>
        <taxon>Metazoa</taxon>
        <taxon>Chordata</taxon>
        <taxon>Craniata</taxon>
        <taxon>Vertebrata</taxon>
        <taxon>Euteleostomi</taxon>
        <taxon>Actinopterygii</taxon>
        <taxon>Neopterygii</taxon>
        <taxon>Teleostei</taxon>
        <taxon>Neoteleostei</taxon>
        <taxon>Acanthomorphata</taxon>
        <taxon>Zeiogadaria</taxon>
        <taxon>Gadariae</taxon>
        <taxon>Gadiformes</taxon>
        <taxon>Gadoidei</taxon>
        <taxon>Merlucciidae</taxon>
        <taxon>Merluccius</taxon>
    </lineage>
</organism>
<dbReference type="FunFam" id="3.10.20.370:FF:000001">
    <property type="entry name" value="Retrovirus-related Pol polyprotein from transposon 17.6-like protein"/>
    <property type="match status" value="1"/>
</dbReference>
<dbReference type="InterPro" id="IPR050951">
    <property type="entry name" value="Retrovirus_Pol_polyprotein"/>
</dbReference>
<evidence type="ECO:0000259" key="3">
    <source>
        <dbReference type="Pfam" id="PF17921"/>
    </source>
</evidence>